<evidence type="ECO:0000313" key="2">
    <source>
        <dbReference type="Proteomes" id="UP000017668"/>
    </source>
</evidence>
<sequence length="138" mass="14655">MTARAVFAPEPFMVHDRVANATATEKKMTTIPLLGAYPLEIFLGGRCFNVSGVDEAVRLLEEEWPEKAGVHYARALRSCRLAMLRNGSSAVAREHLIAACLEAGIPLGPSSGIENTQLPLFPGAKAGGKGSLAAAPRR</sequence>
<proteinExistence type="predicted"/>
<dbReference type="Pfam" id="PF06169">
    <property type="entry name" value="DUF982"/>
    <property type="match status" value="1"/>
</dbReference>
<reference evidence="1 2" key="1">
    <citation type="journal article" date="2013" name="Genome Announc.">
        <title>Genome Sequence of Rhizobium lupini HPC(L) Isolated from Saline Desert Soil, Kutch (Gujarat).</title>
        <authorList>
            <person name="Agarwal L."/>
            <person name="Purohit H.J."/>
        </authorList>
    </citation>
    <scope>NUCLEOTIDE SEQUENCE [LARGE SCALE GENOMIC DNA]</scope>
    <source>
        <strain evidence="2">HPC(L)</strain>
    </source>
</reference>
<dbReference type="EMBL" id="AMQQ01000051">
    <property type="protein sequence ID" value="EKJ93156.1"/>
    <property type="molecule type" value="Genomic_DNA"/>
</dbReference>
<dbReference type="InterPro" id="IPR010385">
    <property type="entry name" value="DUF982"/>
</dbReference>
<keyword evidence="2" id="KW-1185">Reference proteome</keyword>
<dbReference type="Gene3D" id="6.10.250.730">
    <property type="match status" value="1"/>
</dbReference>
<protein>
    <recommendedName>
        <fullName evidence="3">DUF982 domain-containing protein</fullName>
    </recommendedName>
</protein>
<accession>A0ABN0HF19</accession>
<comment type="caution">
    <text evidence="1">The sequence shown here is derived from an EMBL/GenBank/DDBJ whole genome shotgun (WGS) entry which is preliminary data.</text>
</comment>
<evidence type="ECO:0008006" key="3">
    <source>
        <dbReference type="Google" id="ProtNLM"/>
    </source>
</evidence>
<evidence type="ECO:0000313" key="1">
    <source>
        <dbReference type="EMBL" id="EKJ93156.1"/>
    </source>
</evidence>
<gene>
    <name evidence="1" type="ORF">C241_26230</name>
</gene>
<dbReference type="Proteomes" id="UP000017668">
    <property type="component" value="Unassembled WGS sequence"/>
</dbReference>
<organism evidence="1 2">
    <name type="scientific">Bradyrhizobium lupini HPC(L)</name>
    <dbReference type="NCBI Taxonomy" id="1229491"/>
    <lineage>
        <taxon>Bacteria</taxon>
        <taxon>Pseudomonadati</taxon>
        <taxon>Pseudomonadota</taxon>
        <taxon>Alphaproteobacteria</taxon>
        <taxon>Hyphomicrobiales</taxon>
        <taxon>Nitrobacteraceae</taxon>
        <taxon>Bradyrhizobium</taxon>
    </lineage>
</organism>
<name>A0ABN0HF19_RHILU</name>